<comment type="similarity">
    <text evidence="2">Belongs to the ABC transporter superfamily.</text>
</comment>
<dbReference type="GO" id="GO:0005886">
    <property type="term" value="C:plasma membrane"/>
    <property type="evidence" value="ECO:0007669"/>
    <property type="project" value="UniProtKB-SubCell"/>
</dbReference>
<dbReference type="AlphaFoldDB" id="A0A173SSF1"/>
<keyword evidence="3" id="KW-0813">Transport</keyword>
<evidence type="ECO:0000256" key="1">
    <source>
        <dbReference type="ARBA" id="ARBA00004202"/>
    </source>
</evidence>
<dbReference type="Pfam" id="PF00005">
    <property type="entry name" value="ABC_tran"/>
    <property type="match status" value="2"/>
</dbReference>
<keyword evidence="6" id="KW-0547">Nucleotide-binding</keyword>
<dbReference type="Proteomes" id="UP000487649">
    <property type="component" value="Unassembled WGS sequence"/>
</dbReference>
<dbReference type="CDD" id="cd03215">
    <property type="entry name" value="ABC_Carb_Monos_II"/>
    <property type="match status" value="1"/>
</dbReference>
<dbReference type="InterPro" id="IPR003593">
    <property type="entry name" value="AAA+_ATPase"/>
</dbReference>
<dbReference type="InterPro" id="IPR003439">
    <property type="entry name" value="ABC_transporter-like_ATP-bd"/>
</dbReference>
<dbReference type="InterPro" id="IPR050107">
    <property type="entry name" value="ABC_carbohydrate_import_ATPase"/>
</dbReference>
<dbReference type="PROSITE" id="PS50893">
    <property type="entry name" value="ABC_TRANSPORTER_2"/>
    <property type="match status" value="2"/>
</dbReference>
<dbReference type="SMART" id="SM00382">
    <property type="entry name" value="AAA"/>
    <property type="match status" value="2"/>
</dbReference>
<dbReference type="FunFam" id="3.40.50.300:FF:001390">
    <property type="entry name" value="ABC transporter, ATP-binding protein"/>
    <property type="match status" value="1"/>
</dbReference>
<evidence type="ECO:0000313" key="11">
    <source>
        <dbReference type="Proteomes" id="UP000487649"/>
    </source>
</evidence>
<reference evidence="10 11" key="1">
    <citation type="journal article" date="2019" name="Nat. Med.">
        <title>A library of human gut bacterial isolates paired with longitudinal multiomics data enables mechanistic microbiome research.</title>
        <authorList>
            <person name="Poyet M."/>
            <person name="Groussin M."/>
            <person name="Gibbons S.M."/>
            <person name="Avila-Pacheco J."/>
            <person name="Jiang X."/>
            <person name="Kearney S.M."/>
            <person name="Perrotta A.R."/>
            <person name="Berdy B."/>
            <person name="Zhao S."/>
            <person name="Lieberman T.D."/>
            <person name="Swanson P.K."/>
            <person name="Smith M."/>
            <person name="Roesemann S."/>
            <person name="Alexander J.E."/>
            <person name="Rich S.A."/>
            <person name="Livny J."/>
            <person name="Vlamakis H."/>
            <person name="Clish C."/>
            <person name="Bullock K."/>
            <person name="Deik A."/>
            <person name="Scott J."/>
            <person name="Pierce K.A."/>
            <person name="Xavier R.J."/>
            <person name="Alm E.J."/>
        </authorList>
    </citation>
    <scope>NUCLEOTIDE SEQUENCE [LARGE SCALE GENOMIC DNA]</scope>
    <source>
        <strain evidence="10 11">BIOML-A198</strain>
    </source>
</reference>
<organism evidence="10 11">
    <name type="scientific">Turicibacter sanguinis</name>
    <dbReference type="NCBI Taxonomy" id="154288"/>
    <lineage>
        <taxon>Bacteria</taxon>
        <taxon>Bacillati</taxon>
        <taxon>Bacillota</taxon>
        <taxon>Erysipelotrichia</taxon>
        <taxon>Erysipelotrichales</taxon>
        <taxon>Turicibacteraceae</taxon>
        <taxon>Turicibacter</taxon>
    </lineage>
</organism>
<keyword evidence="5" id="KW-0677">Repeat</keyword>
<dbReference type="GO" id="GO:0005524">
    <property type="term" value="F:ATP binding"/>
    <property type="evidence" value="ECO:0007669"/>
    <property type="project" value="UniProtKB-KW"/>
</dbReference>
<dbReference type="PANTHER" id="PTHR43790">
    <property type="entry name" value="CARBOHYDRATE TRANSPORT ATP-BINDING PROTEIN MG119-RELATED"/>
    <property type="match status" value="1"/>
</dbReference>
<dbReference type="Gene3D" id="3.40.50.300">
    <property type="entry name" value="P-loop containing nucleotide triphosphate hydrolases"/>
    <property type="match status" value="2"/>
</dbReference>
<gene>
    <name evidence="10" type="ORF">GMA92_10640</name>
</gene>
<dbReference type="OrthoDB" id="9771863at2"/>
<dbReference type="CDD" id="cd03216">
    <property type="entry name" value="ABC_Carb_Monos_I"/>
    <property type="match status" value="1"/>
</dbReference>
<evidence type="ECO:0000256" key="5">
    <source>
        <dbReference type="ARBA" id="ARBA00022737"/>
    </source>
</evidence>
<evidence type="ECO:0000256" key="9">
    <source>
        <dbReference type="ARBA" id="ARBA00023136"/>
    </source>
</evidence>
<evidence type="ECO:0000256" key="4">
    <source>
        <dbReference type="ARBA" id="ARBA00022475"/>
    </source>
</evidence>
<dbReference type="FunFam" id="3.40.50.300:FF:000127">
    <property type="entry name" value="Ribose import ATP-binding protein RbsA"/>
    <property type="match status" value="1"/>
</dbReference>
<evidence type="ECO:0000256" key="7">
    <source>
        <dbReference type="ARBA" id="ARBA00022840"/>
    </source>
</evidence>
<accession>A0A173SSF1</accession>
<protein>
    <submittedName>
        <fullName evidence="10">ATP-binding cassette domain-containing protein</fullName>
    </submittedName>
</protein>
<evidence type="ECO:0000313" key="10">
    <source>
        <dbReference type="EMBL" id="MTK21872.1"/>
    </source>
</evidence>
<name>A0A173SSF1_9FIRM</name>
<dbReference type="InterPro" id="IPR027417">
    <property type="entry name" value="P-loop_NTPase"/>
</dbReference>
<dbReference type="RefSeq" id="WP_006783336.1">
    <property type="nucleotide sequence ID" value="NZ_CABJBH010000016.1"/>
</dbReference>
<evidence type="ECO:0000256" key="3">
    <source>
        <dbReference type="ARBA" id="ARBA00022448"/>
    </source>
</evidence>
<comment type="caution">
    <text evidence="10">The sequence shown here is derived from an EMBL/GenBank/DDBJ whole genome shotgun (WGS) entry which is preliminary data.</text>
</comment>
<dbReference type="InterPro" id="IPR017871">
    <property type="entry name" value="ABC_transporter-like_CS"/>
</dbReference>
<proteinExistence type="inferred from homology"/>
<sequence>MEYVIEMLNITKEFPGIKANDNITLQVEPGEIHALLGENGAGKSTLMSVLFGLYKPEEGCIKVRGKEVKITDPNVATELGIGMVHQHFKLVHNFTVTENIVLGNEPKLFGGRINIKKAAKRVAELSERYNLHVDPYAKIEDISVGMQQRVEILKMLYRNAEILIFDEPTAVLTPQEIEHLMEIMRQLTAEGKSIIVITHKLKEIKAVAKHCTIIRKGKGIGTVVVADTSEQELADLMVGRQVTFKLDKDAAKVGAPVLQVENLTVKNNRGVSALKNLSLTVHEGEILGVAGIEGNGQSELIEAITGLKPADSGIVKLAGNDISKLPVRKRTEAGIGHIPEDRHKHGLVLDYSLEDNFILQTYYQPSFSKGGFLNRQAIREQSEQLIERFDVRSGQGSTTITRSMSGGNQQKAIIAREVVRSPKLLIAAQPTRGLDVGAIEYVHRELIAERDKGRGVLLISLELDEILNVSDRVAVIYEGEIVAILETANTNEKEIGLLMAGAGKQRGEE</sequence>
<dbReference type="PROSITE" id="PS00211">
    <property type="entry name" value="ABC_TRANSPORTER_1"/>
    <property type="match status" value="2"/>
</dbReference>
<dbReference type="GO" id="GO:0016887">
    <property type="term" value="F:ATP hydrolysis activity"/>
    <property type="evidence" value="ECO:0007669"/>
    <property type="project" value="InterPro"/>
</dbReference>
<evidence type="ECO:0000256" key="2">
    <source>
        <dbReference type="ARBA" id="ARBA00005417"/>
    </source>
</evidence>
<dbReference type="EMBL" id="WMQE01000024">
    <property type="protein sequence ID" value="MTK21872.1"/>
    <property type="molecule type" value="Genomic_DNA"/>
</dbReference>
<evidence type="ECO:0000256" key="6">
    <source>
        <dbReference type="ARBA" id="ARBA00022741"/>
    </source>
</evidence>
<dbReference type="SUPFAM" id="SSF52540">
    <property type="entry name" value="P-loop containing nucleoside triphosphate hydrolases"/>
    <property type="match status" value="2"/>
</dbReference>
<keyword evidence="8" id="KW-1278">Translocase</keyword>
<comment type="subcellular location">
    <subcellularLocation>
        <location evidence="1">Cell membrane</location>
        <topology evidence="1">Peripheral membrane protein</topology>
    </subcellularLocation>
</comment>
<keyword evidence="4" id="KW-1003">Cell membrane</keyword>
<dbReference type="PANTHER" id="PTHR43790:SF4">
    <property type="entry name" value="GUANOSINE IMPORT ATP-BINDING PROTEIN NUPO"/>
    <property type="match status" value="1"/>
</dbReference>
<dbReference type="GeneID" id="60059848"/>
<keyword evidence="7 10" id="KW-0067">ATP-binding</keyword>
<keyword evidence="9" id="KW-0472">Membrane</keyword>
<evidence type="ECO:0000256" key="8">
    <source>
        <dbReference type="ARBA" id="ARBA00022967"/>
    </source>
</evidence>